<comment type="caution">
    <text evidence="2">The sequence shown here is derived from an EMBL/GenBank/DDBJ whole genome shotgun (WGS) entry which is preliminary data.</text>
</comment>
<proteinExistence type="predicted"/>
<evidence type="ECO:0000256" key="1">
    <source>
        <dbReference type="SAM" id="MobiDB-lite"/>
    </source>
</evidence>
<protein>
    <submittedName>
        <fullName evidence="2">Uncharacterized protein</fullName>
    </submittedName>
</protein>
<dbReference type="EMBL" id="JARJCW010000077">
    <property type="protein sequence ID" value="KAJ7197542.1"/>
    <property type="molecule type" value="Genomic_DNA"/>
</dbReference>
<organism evidence="2 3">
    <name type="scientific">Mycena pura</name>
    <dbReference type="NCBI Taxonomy" id="153505"/>
    <lineage>
        <taxon>Eukaryota</taxon>
        <taxon>Fungi</taxon>
        <taxon>Dikarya</taxon>
        <taxon>Basidiomycota</taxon>
        <taxon>Agaricomycotina</taxon>
        <taxon>Agaricomycetes</taxon>
        <taxon>Agaricomycetidae</taxon>
        <taxon>Agaricales</taxon>
        <taxon>Marasmiineae</taxon>
        <taxon>Mycenaceae</taxon>
        <taxon>Mycena</taxon>
    </lineage>
</organism>
<dbReference type="AlphaFoldDB" id="A0AAD6V1Z5"/>
<accession>A0AAD6V1Z5</accession>
<name>A0AAD6V1Z5_9AGAR</name>
<sequence length="420" mass="46321">MTGGTYNGPDGILRSVAKSFLDWPAGLRTGQRQPPLPVPPQQRHSRGLPGCVRAKDSLHYLFHLNNAIAGDCKKVFRCSLKFAEGGSRQQSAHRRRRDFFCAGFGFGDMSPKHGCENSSLTDSQIPSMVFRHLAQIYNSYIDLSLRVLTSHMVQPLDQSPLGFVTGECWSMIMSYPHNRLGSSVVKSIGSAYAKVVGSITAMAIYFLELGFSLFNKSVSSLKASEIFTIEEMGGEQRKVYTEPGVRASESSKATGDEWRKVYTKLGCQNMNGIIISERRACTLGIGMGSPYPRGYTGFTCMGTGTGSVGYTRVTRGRNAACADISFHHVVDGFKAAQHIVKLFSICLKTTHLLPLRAMYNIMPEYIKVLASLIIFGSIICLRYTKPIYGQWYIRWYICTLPAGMGTGSGRHPHGFTRADA</sequence>
<gene>
    <name evidence="2" type="ORF">GGX14DRAFT_402475</name>
</gene>
<feature type="region of interest" description="Disordered" evidence="1">
    <location>
        <begin position="28"/>
        <end position="47"/>
    </location>
</feature>
<evidence type="ECO:0000313" key="2">
    <source>
        <dbReference type="EMBL" id="KAJ7197542.1"/>
    </source>
</evidence>
<evidence type="ECO:0000313" key="3">
    <source>
        <dbReference type="Proteomes" id="UP001219525"/>
    </source>
</evidence>
<dbReference type="Proteomes" id="UP001219525">
    <property type="component" value="Unassembled WGS sequence"/>
</dbReference>
<keyword evidence="3" id="KW-1185">Reference proteome</keyword>
<reference evidence="2" key="1">
    <citation type="submission" date="2023-03" db="EMBL/GenBank/DDBJ databases">
        <title>Massive genome expansion in bonnet fungi (Mycena s.s.) driven by repeated elements and novel gene families across ecological guilds.</title>
        <authorList>
            <consortium name="Lawrence Berkeley National Laboratory"/>
            <person name="Harder C.B."/>
            <person name="Miyauchi S."/>
            <person name="Viragh M."/>
            <person name="Kuo A."/>
            <person name="Thoen E."/>
            <person name="Andreopoulos B."/>
            <person name="Lu D."/>
            <person name="Skrede I."/>
            <person name="Drula E."/>
            <person name="Henrissat B."/>
            <person name="Morin E."/>
            <person name="Kohler A."/>
            <person name="Barry K."/>
            <person name="LaButti K."/>
            <person name="Morin E."/>
            <person name="Salamov A."/>
            <person name="Lipzen A."/>
            <person name="Mereny Z."/>
            <person name="Hegedus B."/>
            <person name="Baldrian P."/>
            <person name="Stursova M."/>
            <person name="Weitz H."/>
            <person name="Taylor A."/>
            <person name="Grigoriev I.V."/>
            <person name="Nagy L.G."/>
            <person name="Martin F."/>
            <person name="Kauserud H."/>
        </authorList>
    </citation>
    <scope>NUCLEOTIDE SEQUENCE</scope>
    <source>
        <strain evidence="2">9144</strain>
    </source>
</reference>